<evidence type="ECO:0000313" key="1">
    <source>
        <dbReference type="EMBL" id="CAB3779489.1"/>
    </source>
</evidence>
<name>A0A6S7C2G7_9BURK</name>
<dbReference type="AlphaFoldDB" id="A0A6S7C2G7"/>
<keyword evidence="2" id="KW-1185">Reference proteome</keyword>
<reference evidence="1 2" key="1">
    <citation type="submission" date="2020-04" db="EMBL/GenBank/DDBJ databases">
        <authorList>
            <person name="De Canck E."/>
        </authorList>
    </citation>
    <scope>NUCLEOTIDE SEQUENCE [LARGE SCALE GENOMIC DNA]</scope>
    <source>
        <strain evidence="1 2">LMG 28614</strain>
    </source>
</reference>
<proteinExistence type="predicted"/>
<gene>
    <name evidence="1" type="ORF">LMG28614_00853</name>
</gene>
<dbReference type="EMBL" id="CADIKK010000003">
    <property type="protein sequence ID" value="CAB3779489.1"/>
    <property type="molecule type" value="Genomic_DNA"/>
</dbReference>
<protein>
    <submittedName>
        <fullName evidence="1">Uncharacterized protein</fullName>
    </submittedName>
</protein>
<sequence length="52" mass="5555">MGRGQGSDLSLSGTRRLVARRSMRALWKVPGYCVAFLSATDADSVFTSAMSS</sequence>
<accession>A0A6S7C2G7</accession>
<dbReference type="Proteomes" id="UP000494365">
    <property type="component" value="Unassembled WGS sequence"/>
</dbReference>
<organism evidence="1 2">
    <name type="scientific">Paraburkholderia ultramafica</name>
    <dbReference type="NCBI Taxonomy" id="1544867"/>
    <lineage>
        <taxon>Bacteria</taxon>
        <taxon>Pseudomonadati</taxon>
        <taxon>Pseudomonadota</taxon>
        <taxon>Betaproteobacteria</taxon>
        <taxon>Burkholderiales</taxon>
        <taxon>Burkholderiaceae</taxon>
        <taxon>Paraburkholderia</taxon>
    </lineage>
</organism>
<evidence type="ECO:0000313" key="2">
    <source>
        <dbReference type="Proteomes" id="UP000494365"/>
    </source>
</evidence>